<dbReference type="CDD" id="cd01949">
    <property type="entry name" value="GGDEF"/>
    <property type="match status" value="1"/>
</dbReference>
<dbReference type="Proteomes" id="UP001596109">
    <property type="component" value="Unassembled WGS sequence"/>
</dbReference>
<dbReference type="Gene3D" id="3.30.450.40">
    <property type="match status" value="2"/>
</dbReference>
<dbReference type="SUPFAM" id="SSF55073">
    <property type="entry name" value="Nucleotide cyclase"/>
    <property type="match status" value="1"/>
</dbReference>
<comment type="caution">
    <text evidence="2">The sequence shown here is derived from an EMBL/GenBank/DDBJ whole genome shotgun (WGS) entry which is preliminary data.</text>
</comment>
<gene>
    <name evidence="2" type="ORF">ACFPRA_16055</name>
</gene>
<evidence type="ECO:0000313" key="2">
    <source>
        <dbReference type="EMBL" id="MFC5590419.1"/>
    </source>
</evidence>
<dbReference type="InterPro" id="IPR000160">
    <property type="entry name" value="GGDEF_dom"/>
</dbReference>
<dbReference type="PANTHER" id="PTHR45138:SF9">
    <property type="entry name" value="DIGUANYLATE CYCLASE DGCM-RELATED"/>
    <property type="match status" value="1"/>
</dbReference>
<name>A0ABW0TLP5_9BACL</name>
<dbReference type="EMBL" id="JBHSNO010000008">
    <property type="protein sequence ID" value="MFC5590419.1"/>
    <property type="molecule type" value="Genomic_DNA"/>
</dbReference>
<feature type="domain" description="GGDEF" evidence="1">
    <location>
        <begin position="488"/>
        <end position="616"/>
    </location>
</feature>
<dbReference type="InterPro" id="IPR043128">
    <property type="entry name" value="Rev_trsase/Diguanyl_cyclase"/>
</dbReference>
<sequence>MIDHQMTLLQIKSELLYLWTEGITVQYYEQWFEVLQPKLFRHFGIEQADFFIFSNNKFMQLTGRTFTSVRNDAIPHSPFELDETESSTAFLTPFHEKGFAYADDYLLFRNDKGEVVGLLIVGSTGHWKAFRGTSFLQELEEIVSNVIQQIKKMVFLVKEEKSFRCLFRVTELFNSTMERDVILDGIIEVVKESFPRFDIELLLSHDQNKRQHTYKLFDYMNERPSAIDAYVSGKVTMEQLPETVTKLINAPIKGRQGIYGVLQIHAPVDFEYSLSEKNFIRMVANTAGNALENASLYEQSHRVIEDLQLVNETSRKLNSHMQFDEMLSFLKQQFIKAFKPEEIAFCFYDESGNDAISPLSTEVFHTISGQTYIAFASTYLKNGKEALFDARFSNAKNDTSVYESLIAIPIMNQEKMRGFILLLHADPYYFSFDSFKLMQALISHSSLALANSMLRDQLQELVDKDHLTKLYTRNYLDEMIERSIANEESGVFLLLDVDDFKQVNDAYGHSTGDEVLRQISKSILAEVEGEGIAARWGGEEIAVYLPSSTLDEGVLFSERLIQQIPMATEPRVTISAGISCWTSEMPMTFQDIFQTADKALYSAKESGKNQLIIYQPTILKL</sequence>
<dbReference type="GO" id="GO:0052621">
    <property type="term" value="F:diguanylate cyclase activity"/>
    <property type="evidence" value="ECO:0007669"/>
    <property type="project" value="UniProtKB-EC"/>
</dbReference>
<evidence type="ECO:0000313" key="3">
    <source>
        <dbReference type="Proteomes" id="UP001596109"/>
    </source>
</evidence>
<dbReference type="Gene3D" id="3.30.70.270">
    <property type="match status" value="1"/>
</dbReference>
<dbReference type="RefSeq" id="WP_381436845.1">
    <property type="nucleotide sequence ID" value="NZ_JBHSNO010000008.1"/>
</dbReference>
<evidence type="ECO:0000259" key="1">
    <source>
        <dbReference type="PROSITE" id="PS50887"/>
    </source>
</evidence>
<reference evidence="3" key="1">
    <citation type="journal article" date="2019" name="Int. J. Syst. Evol. Microbiol.">
        <title>The Global Catalogue of Microorganisms (GCM) 10K type strain sequencing project: providing services to taxonomists for standard genome sequencing and annotation.</title>
        <authorList>
            <consortium name="The Broad Institute Genomics Platform"/>
            <consortium name="The Broad Institute Genome Sequencing Center for Infectious Disease"/>
            <person name="Wu L."/>
            <person name="Ma J."/>
        </authorList>
    </citation>
    <scope>NUCLEOTIDE SEQUENCE [LARGE SCALE GENOMIC DNA]</scope>
    <source>
        <strain evidence="3">CGMCC 4.1434</strain>
    </source>
</reference>
<dbReference type="EC" id="2.7.7.65" evidence="2"/>
<dbReference type="NCBIfam" id="TIGR00254">
    <property type="entry name" value="GGDEF"/>
    <property type="match status" value="1"/>
</dbReference>
<dbReference type="InterPro" id="IPR029016">
    <property type="entry name" value="GAF-like_dom_sf"/>
</dbReference>
<keyword evidence="2" id="KW-0548">Nucleotidyltransferase</keyword>
<dbReference type="SUPFAM" id="SSF55781">
    <property type="entry name" value="GAF domain-like"/>
    <property type="match status" value="2"/>
</dbReference>
<dbReference type="PANTHER" id="PTHR45138">
    <property type="entry name" value="REGULATORY COMPONENTS OF SENSORY TRANSDUCTION SYSTEM"/>
    <property type="match status" value="1"/>
</dbReference>
<dbReference type="InterPro" id="IPR029787">
    <property type="entry name" value="Nucleotide_cyclase"/>
</dbReference>
<dbReference type="Pfam" id="PF00990">
    <property type="entry name" value="GGDEF"/>
    <property type="match status" value="1"/>
</dbReference>
<accession>A0ABW0TLP5</accession>
<dbReference type="PROSITE" id="PS50887">
    <property type="entry name" value="GGDEF"/>
    <property type="match status" value="1"/>
</dbReference>
<proteinExistence type="predicted"/>
<organism evidence="2 3">
    <name type="scientific">Sporosarcina soli</name>
    <dbReference type="NCBI Taxonomy" id="334736"/>
    <lineage>
        <taxon>Bacteria</taxon>
        <taxon>Bacillati</taxon>
        <taxon>Bacillota</taxon>
        <taxon>Bacilli</taxon>
        <taxon>Bacillales</taxon>
        <taxon>Caryophanaceae</taxon>
        <taxon>Sporosarcina</taxon>
    </lineage>
</organism>
<dbReference type="SMART" id="SM00267">
    <property type="entry name" value="GGDEF"/>
    <property type="match status" value="1"/>
</dbReference>
<dbReference type="InterPro" id="IPR050469">
    <property type="entry name" value="Diguanylate_Cyclase"/>
</dbReference>
<keyword evidence="2" id="KW-0808">Transferase</keyword>
<keyword evidence="3" id="KW-1185">Reference proteome</keyword>
<protein>
    <submittedName>
        <fullName evidence="2">Sensor domain-containing diguanylate cyclase</fullName>
        <ecNumber evidence="2">2.7.7.65</ecNumber>
    </submittedName>
</protein>